<dbReference type="AlphaFoldDB" id="A0A4Y3QP73"/>
<dbReference type="SUPFAM" id="SSF88659">
    <property type="entry name" value="Sigma3 and sigma4 domains of RNA polymerase sigma factors"/>
    <property type="match status" value="1"/>
</dbReference>
<dbReference type="InterPro" id="IPR014284">
    <property type="entry name" value="RNA_pol_sigma-70_dom"/>
</dbReference>
<dbReference type="InterPro" id="IPR013249">
    <property type="entry name" value="RNA_pol_sigma70_r4_t2"/>
</dbReference>
<proteinExistence type="inferred from homology"/>
<sequence length="317" mass="33577">MSFVSPAGSLGDVTTASLAWSTERNRLVGIAYRMLGDFGAAEDIVSDVALEALRAESSGDEVRSWAAWLTTVCVRRSIDQLRRVQSAREEYPGPWLPEPVATERLPDDVVADREMLSLAVLHLAEQLEPAARAAVVLHRAFAMTSVEIARILDRSPASVRQLISRGEKRLQLRDEPAASGADVAALRALVTAIETGDVAGVAGILTDDAILWADGGGRVKSALNPIFGAERIVRFFVGILDKAAASGAAISVGVVDVNGERGLSLSVGGMADVISLEMRGGLIAGVRRVSNPEKLSRVWWTGGTSGSMSEPLPKLDA</sequence>
<feature type="domain" description="RNA polymerase sigma-70 region 2" evidence="6">
    <location>
        <begin position="23"/>
        <end position="85"/>
    </location>
</feature>
<dbReference type="PANTHER" id="PTHR30173:SF43">
    <property type="entry name" value="ECF RNA POLYMERASE SIGMA FACTOR SIGI-RELATED"/>
    <property type="match status" value="1"/>
</dbReference>
<evidence type="ECO:0000256" key="1">
    <source>
        <dbReference type="ARBA" id="ARBA00010641"/>
    </source>
</evidence>
<reference evidence="8 9" key="1">
    <citation type="submission" date="2019-06" db="EMBL/GenBank/DDBJ databases">
        <title>Whole genome shotgun sequence of Microbacterium testaceum NBRC 12675.</title>
        <authorList>
            <person name="Hosoyama A."/>
            <person name="Uohara A."/>
            <person name="Ohji S."/>
            <person name="Ichikawa N."/>
        </authorList>
    </citation>
    <scope>NUCLEOTIDE SEQUENCE [LARGE SCALE GENOMIC DNA]</scope>
    <source>
        <strain evidence="8 9">NBRC 12675</strain>
    </source>
</reference>
<dbReference type="GO" id="GO:0003677">
    <property type="term" value="F:DNA binding"/>
    <property type="evidence" value="ECO:0007669"/>
    <property type="project" value="InterPro"/>
</dbReference>
<dbReference type="Pfam" id="PF04542">
    <property type="entry name" value="Sigma70_r2"/>
    <property type="match status" value="1"/>
</dbReference>
<comment type="caution">
    <text evidence="8">The sequence shown here is derived from an EMBL/GenBank/DDBJ whole genome shotgun (WGS) entry which is preliminary data.</text>
</comment>
<organism evidence="8 9">
    <name type="scientific">Microbacterium testaceum</name>
    <name type="common">Aureobacterium testaceum</name>
    <name type="synonym">Brevibacterium testaceum</name>
    <dbReference type="NCBI Taxonomy" id="2033"/>
    <lineage>
        <taxon>Bacteria</taxon>
        <taxon>Bacillati</taxon>
        <taxon>Actinomycetota</taxon>
        <taxon>Actinomycetes</taxon>
        <taxon>Micrococcales</taxon>
        <taxon>Microbacteriaceae</taxon>
        <taxon>Microbacterium</taxon>
    </lineage>
</organism>
<feature type="domain" description="RNA polymerase sigma factor 70 region 4 type 2" evidence="7">
    <location>
        <begin position="118"/>
        <end position="170"/>
    </location>
</feature>
<dbReference type="InterPro" id="IPR007627">
    <property type="entry name" value="RNA_pol_sigma70_r2"/>
</dbReference>
<dbReference type="Gene3D" id="1.10.10.10">
    <property type="entry name" value="Winged helix-like DNA-binding domain superfamily/Winged helix DNA-binding domain"/>
    <property type="match status" value="1"/>
</dbReference>
<keyword evidence="5" id="KW-0804">Transcription</keyword>
<comment type="similarity">
    <text evidence="1">Belongs to the sigma-70 factor family. ECF subfamily.</text>
</comment>
<dbReference type="SUPFAM" id="SSF88946">
    <property type="entry name" value="Sigma2 domain of RNA polymerase sigma factors"/>
    <property type="match status" value="1"/>
</dbReference>
<dbReference type="GO" id="GO:0016987">
    <property type="term" value="F:sigma factor activity"/>
    <property type="evidence" value="ECO:0007669"/>
    <property type="project" value="UniProtKB-KW"/>
</dbReference>
<keyword evidence="4" id="KW-0731">Sigma factor</keyword>
<evidence type="ECO:0000313" key="9">
    <source>
        <dbReference type="Proteomes" id="UP000319525"/>
    </source>
</evidence>
<dbReference type="OrthoDB" id="3211555at2"/>
<dbReference type="GO" id="GO:0006352">
    <property type="term" value="P:DNA-templated transcription initiation"/>
    <property type="evidence" value="ECO:0007669"/>
    <property type="project" value="InterPro"/>
</dbReference>
<dbReference type="SUPFAM" id="SSF54427">
    <property type="entry name" value="NTF2-like"/>
    <property type="match status" value="1"/>
</dbReference>
<protein>
    <submittedName>
        <fullName evidence="8">RNA polymerase sigma24 factor</fullName>
    </submittedName>
</protein>
<dbReference type="Gene3D" id="1.10.1740.10">
    <property type="match status" value="1"/>
</dbReference>
<accession>A0A4Y3QP73</accession>
<dbReference type="Gene3D" id="3.10.450.50">
    <property type="match status" value="1"/>
</dbReference>
<evidence type="ECO:0000256" key="2">
    <source>
        <dbReference type="ARBA" id="ARBA00011344"/>
    </source>
</evidence>
<dbReference type="InterPro" id="IPR032710">
    <property type="entry name" value="NTF2-like_dom_sf"/>
</dbReference>
<evidence type="ECO:0000256" key="5">
    <source>
        <dbReference type="ARBA" id="ARBA00023163"/>
    </source>
</evidence>
<dbReference type="NCBIfam" id="TIGR02937">
    <property type="entry name" value="sigma70-ECF"/>
    <property type="match status" value="1"/>
</dbReference>
<dbReference type="Pfam" id="PF08281">
    <property type="entry name" value="Sigma70_r4_2"/>
    <property type="match status" value="1"/>
</dbReference>
<name>A0A4Y3QP73_MICTE</name>
<dbReference type="InterPro" id="IPR013325">
    <property type="entry name" value="RNA_pol_sigma_r2"/>
</dbReference>
<dbReference type="PANTHER" id="PTHR30173">
    <property type="entry name" value="SIGMA 19 FACTOR"/>
    <property type="match status" value="1"/>
</dbReference>
<evidence type="ECO:0000256" key="4">
    <source>
        <dbReference type="ARBA" id="ARBA00023082"/>
    </source>
</evidence>
<dbReference type="EMBL" id="BJML01000008">
    <property type="protein sequence ID" value="GEB46463.1"/>
    <property type="molecule type" value="Genomic_DNA"/>
</dbReference>
<gene>
    <name evidence="8" type="primary">rpoE_4</name>
    <name evidence="8" type="ORF">MTE01_24080</name>
</gene>
<dbReference type="InterPro" id="IPR036388">
    <property type="entry name" value="WH-like_DNA-bd_sf"/>
</dbReference>
<dbReference type="InterPro" id="IPR052704">
    <property type="entry name" value="ECF_Sigma-70_Domain"/>
</dbReference>
<evidence type="ECO:0000259" key="7">
    <source>
        <dbReference type="Pfam" id="PF08281"/>
    </source>
</evidence>
<dbReference type="Proteomes" id="UP000319525">
    <property type="component" value="Unassembled WGS sequence"/>
</dbReference>
<dbReference type="InterPro" id="IPR013324">
    <property type="entry name" value="RNA_pol_sigma_r3/r4-like"/>
</dbReference>
<evidence type="ECO:0000256" key="3">
    <source>
        <dbReference type="ARBA" id="ARBA00023015"/>
    </source>
</evidence>
<comment type="subunit">
    <text evidence="2">Interacts transiently with the RNA polymerase catalytic core formed by RpoA, RpoB, RpoC and RpoZ (2 alpha, 1 beta, 1 beta' and 1 omega subunit) to form the RNA polymerase holoenzyme that can initiate transcription.</text>
</comment>
<keyword evidence="3" id="KW-0805">Transcription regulation</keyword>
<evidence type="ECO:0000313" key="8">
    <source>
        <dbReference type="EMBL" id="GEB46463.1"/>
    </source>
</evidence>
<evidence type="ECO:0000259" key="6">
    <source>
        <dbReference type="Pfam" id="PF04542"/>
    </source>
</evidence>